<feature type="compositionally biased region" description="Low complexity" evidence="1">
    <location>
        <begin position="1299"/>
        <end position="1318"/>
    </location>
</feature>
<accession>A0A135Z7A3</accession>
<dbReference type="PANTHER" id="PTHR31084">
    <property type="entry name" value="ALPHA-L-FUCOSIDASE 2"/>
    <property type="match status" value="1"/>
</dbReference>
<evidence type="ECO:0000259" key="2">
    <source>
        <dbReference type="Pfam" id="PF07523"/>
    </source>
</evidence>
<dbReference type="SUPFAM" id="SSF48208">
    <property type="entry name" value="Six-hairpin glycosidases"/>
    <property type="match status" value="1"/>
</dbReference>
<feature type="region of interest" description="Disordered" evidence="1">
    <location>
        <begin position="1254"/>
        <end position="1341"/>
    </location>
</feature>
<reference evidence="6 7" key="1">
    <citation type="submission" date="2016-02" db="EMBL/GenBank/DDBJ databases">
        <authorList>
            <person name="Wen L."/>
            <person name="He K."/>
            <person name="Yang H."/>
        </authorList>
    </citation>
    <scope>NUCLEOTIDE SEQUENCE [LARGE SCALE GENOMIC DNA]</scope>
    <source>
        <strain evidence="6 7">CMW7778B</strain>
    </source>
</reference>
<evidence type="ECO:0000259" key="3">
    <source>
        <dbReference type="Pfam" id="PF14498"/>
    </source>
</evidence>
<dbReference type="InterPro" id="IPR008928">
    <property type="entry name" value="6-hairpin_glycosidase_sf"/>
</dbReference>
<evidence type="ECO:0000313" key="7">
    <source>
        <dbReference type="Proteomes" id="UP000070505"/>
    </source>
</evidence>
<dbReference type="Pfam" id="PF22124">
    <property type="entry name" value="Glyco_hydro_95_cat"/>
    <property type="match status" value="1"/>
</dbReference>
<dbReference type="Gene3D" id="1.50.10.10">
    <property type="match status" value="1"/>
</dbReference>
<evidence type="ECO:0008006" key="8">
    <source>
        <dbReference type="Google" id="ProtNLM"/>
    </source>
</evidence>
<dbReference type="PANTHER" id="PTHR31084:SF19">
    <property type="entry name" value="GLYCOSYL HYDROLASE FAMILY 95 N-TERMINAL DOMAIN-CONTAINING PROTEIN"/>
    <property type="match status" value="1"/>
</dbReference>
<dbReference type="Gene3D" id="2.60.40.3630">
    <property type="match status" value="1"/>
</dbReference>
<evidence type="ECO:0000259" key="5">
    <source>
        <dbReference type="Pfam" id="PF22124"/>
    </source>
</evidence>
<gene>
    <name evidence="6" type="ORF">HMPREF3230_00663</name>
</gene>
<feature type="compositionally biased region" description="Pro residues" evidence="1">
    <location>
        <begin position="1268"/>
        <end position="1298"/>
    </location>
</feature>
<proteinExistence type="predicted"/>
<organism evidence="6 7">
    <name type="scientific">Gardnerella vaginalis</name>
    <dbReference type="NCBI Taxonomy" id="2702"/>
    <lineage>
        <taxon>Bacteria</taxon>
        <taxon>Bacillati</taxon>
        <taxon>Actinomycetota</taxon>
        <taxon>Actinomycetes</taxon>
        <taxon>Bifidobacteriales</taxon>
        <taxon>Bifidobacteriaceae</taxon>
        <taxon>Gardnerella</taxon>
    </lineage>
</organism>
<feature type="domain" description="Glycosyl hydrolase family 95 N-terminal" evidence="3">
    <location>
        <begin position="376"/>
        <end position="638"/>
    </location>
</feature>
<dbReference type="GO" id="GO:0004560">
    <property type="term" value="F:alpha-L-fucosidase activity"/>
    <property type="evidence" value="ECO:0007669"/>
    <property type="project" value="TreeGrafter"/>
</dbReference>
<feature type="domain" description="Alpha fucosidase A-like C-terminal" evidence="4">
    <location>
        <begin position="1143"/>
        <end position="1255"/>
    </location>
</feature>
<dbReference type="Pfam" id="PF14498">
    <property type="entry name" value="Glyco_hyd_65N_2"/>
    <property type="match status" value="1"/>
</dbReference>
<dbReference type="GO" id="GO:0005975">
    <property type="term" value="P:carbohydrate metabolic process"/>
    <property type="evidence" value="ECO:0007669"/>
    <property type="project" value="InterPro"/>
</dbReference>
<feature type="compositionally biased region" description="Polar residues" evidence="1">
    <location>
        <begin position="1328"/>
        <end position="1341"/>
    </location>
</feature>
<sequence length="1341" mass="147461">MQQLAKRKNMKNSICNKRHAYRIKAIMASCVTIGLLGTFLQSTNAIASEIINQKSPEESTIQASADSSLQTWQNEKITNMQARSYIAALQPQGYGDFGEKFESTDVNDGTDAKMGLITFDLSHYSKAPKNARISLTYLGTAGPAKHNGTDTVKITAVDDTQCTNNASSCSTAEATWTNRPRFDSSDGRIVIESAPFELKELQYKDNMSVTSSENVQLDVTKIVRDQFAKNNKKITFALGESKHIDVRFASTESISQLKGITQSMQPNMTITPSPEDYTLSVTLPTKTHYKQGEKLNLDGLEVRRVKTSDQTSKILSKNDYEIIGAGFDANDIGAHEITIIDKNYPQSHISFNIYTTYSNDNQDKNTELISKNDDRLWYKQPASQTKLYHGEGRVSQETNLWQQTTLPVGNGRIGGSIYGEVGKERITFNEETLWTGGPGSHGTYIGGNDESKGKNGKTLRDLNKQLENGAQTVNPSSLTGGFDSLQQGAYQNFGNIFVDYGFENNPSYKNYERDLNISQAIANVKFTRSNTVYTRQYFASHSNNVLVSRFNASGENKLNLTISFNPNNGYSKKDSSVSAKGDTIIVKGRLGNNGLIYNAQAKVVVDSGTIKTSNDGKLIVSGANTVTMYTSAATDYKQEYPNYRTKETPEQVDLRVHNAVQLAANKGFAEIKKDHIKDYQSFYNRLTLNINNQKNSKEFGTIPTDKLLEAYSNNIATKEQKSELEALIYQYGRYLAIGSSREDSQLPANLQGIWSSSAIDSSHNTVIPWGSDFHMNVNLQMNYWPTYSGNLAELSKPLITYIKGLVKPGRLTAKIYAGAETKNENTPIGDGEGFMAHTENTPYGWTTPGEAFSWGWSPAAVPWILQNVYDAYAYSRNLNQLKNDIYPLLKEESHLYLNYMLHKSSHKASDGSFRLTTGVAYSPEHGPEGTDGNTYESSLVWQMLKDTIDAANALNVDKDLVGNLDGCSPDNWKKNDDGSFVNANANRSWSCAKSLLKPIEIGKSGQIKEWYNEGEIGKTEDGRNIPGYQNNHRHMSHMLGLFPGDLITIDNSQYMQAAKKSMTLRGDDATGWGVGQRINSWARTGDGNHAYRLIENQIRNAMYANLFDVHPPFQIDGNFGNTSGVNEMLMQSNSTFIDANGKSYSRYVNILPALPDAWENGSVKGLIARGNFQIDIAWSNGKADLVSIISRNGGTVAIKITKSSSDIDKLEVREIDSKNTDSISQGTKIPSKIVTNKNGEKLIVFSTSKGKKYTISKGNDGKRIEPVTPSPEPGPANPVVPTPTPAPAPVNPVTPAPAPAETQATQAPAASAPAAPAPESVKKLEPSLKNTLTVGNNNVAT</sequence>
<dbReference type="EMBL" id="LSRC01000024">
    <property type="protein sequence ID" value="KXI17531.1"/>
    <property type="molecule type" value="Genomic_DNA"/>
</dbReference>
<feature type="non-terminal residue" evidence="6">
    <location>
        <position position="1341"/>
    </location>
</feature>
<name>A0A135Z7A3_GARVA</name>
<comment type="caution">
    <text evidence="6">The sequence shown here is derived from an EMBL/GenBank/DDBJ whole genome shotgun (WGS) entry which is preliminary data.</text>
</comment>
<evidence type="ECO:0000259" key="4">
    <source>
        <dbReference type="Pfam" id="PF21307"/>
    </source>
</evidence>
<dbReference type="Pfam" id="PF21307">
    <property type="entry name" value="Glyco_hydro_95_C"/>
    <property type="match status" value="1"/>
</dbReference>
<feature type="domain" description="Glycosyl hydrolase family 95 catalytic" evidence="5">
    <location>
        <begin position="668"/>
        <end position="1129"/>
    </location>
</feature>
<dbReference type="InterPro" id="IPR054363">
    <property type="entry name" value="GH95_cat"/>
</dbReference>
<dbReference type="InterPro" id="IPR012341">
    <property type="entry name" value="6hp_glycosidase-like_sf"/>
</dbReference>
<dbReference type="InterPro" id="IPR027414">
    <property type="entry name" value="GH95_N_dom"/>
</dbReference>
<dbReference type="InterPro" id="IPR022038">
    <property type="entry name" value="Ig-like_bact"/>
</dbReference>
<dbReference type="Proteomes" id="UP000070505">
    <property type="component" value="Unassembled WGS sequence"/>
</dbReference>
<dbReference type="InterPro" id="IPR049053">
    <property type="entry name" value="AFCA-like_C"/>
</dbReference>
<evidence type="ECO:0000256" key="1">
    <source>
        <dbReference type="SAM" id="MobiDB-lite"/>
    </source>
</evidence>
<dbReference type="Pfam" id="PF07523">
    <property type="entry name" value="Big_3"/>
    <property type="match status" value="1"/>
</dbReference>
<evidence type="ECO:0000313" key="6">
    <source>
        <dbReference type="EMBL" id="KXI17531.1"/>
    </source>
</evidence>
<feature type="domain" description="Ig-like" evidence="2">
    <location>
        <begin position="284"/>
        <end position="342"/>
    </location>
</feature>
<protein>
    <recommendedName>
        <fullName evidence="8">Alpha-L-fucosidase</fullName>
    </recommendedName>
</protein>